<organism evidence="2 3">
    <name type="scientific">Reichenbachiella agariperforans</name>
    <dbReference type="NCBI Taxonomy" id="156994"/>
    <lineage>
        <taxon>Bacteria</taxon>
        <taxon>Pseudomonadati</taxon>
        <taxon>Bacteroidota</taxon>
        <taxon>Cytophagia</taxon>
        <taxon>Cytophagales</taxon>
        <taxon>Reichenbachiellaceae</taxon>
        <taxon>Reichenbachiella</taxon>
    </lineage>
</organism>
<evidence type="ECO:0000313" key="3">
    <source>
        <dbReference type="Proteomes" id="UP000184474"/>
    </source>
</evidence>
<sequence length="241" mass="28234">MQKLTNHQNIIFLDIETASAADNFGNLDEKLQELWVRKADQLNRNQDYDLEAFYFERAGIYAEFGKIICISVGMLYHDKEGQLNFRVKALTSENEHELLETFIELFSSMDQSKIQLCAHNGKEFDFPYLSRRMLIHQLQLPLYLELSGKKPWEVQHLDTLQMWKFGDWKSYTSLDLLTKVFDIPSPKGDIDGSDVNRVYYEDHDLKRIGHYCNRDVIATVQVFLKMKGLEIIPEEKITEVT</sequence>
<dbReference type="Gene3D" id="3.30.420.10">
    <property type="entry name" value="Ribonuclease H-like superfamily/Ribonuclease H"/>
    <property type="match status" value="1"/>
</dbReference>
<gene>
    <name evidence="2" type="ORF">SAMN04488028_102450</name>
</gene>
<reference evidence="3" key="1">
    <citation type="submission" date="2016-11" db="EMBL/GenBank/DDBJ databases">
        <authorList>
            <person name="Varghese N."/>
            <person name="Submissions S."/>
        </authorList>
    </citation>
    <scope>NUCLEOTIDE SEQUENCE [LARGE SCALE GENOMIC DNA]</scope>
    <source>
        <strain evidence="3">DSM 26134</strain>
    </source>
</reference>
<protein>
    <recommendedName>
        <fullName evidence="1">Predicted 3'-5' exonuclease PolB-like domain-containing protein</fullName>
    </recommendedName>
</protein>
<keyword evidence="3" id="KW-1185">Reference proteome</keyword>
<dbReference type="InterPro" id="IPR036397">
    <property type="entry name" value="RNaseH_sf"/>
</dbReference>
<dbReference type="STRING" id="156994.SAMN04488028_102450"/>
<evidence type="ECO:0000313" key="2">
    <source>
        <dbReference type="EMBL" id="SHK00235.1"/>
    </source>
</evidence>
<dbReference type="InterPro" id="IPR019288">
    <property type="entry name" value="3'-5'_exonuclease_PolB-like"/>
</dbReference>
<dbReference type="InterPro" id="IPR012337">
    <property type="entry name" value="RNaseH-like_sf"/>
</dbReference>
<dbReference type="EMBL" id="FRAA01000002">
    <property type="protein sequence ID" value="SHK00235.1"/>
    <property type="molecule type" value="Genomic_DNA"/>
</dbReference>
<feature type="domain" description="Predicted 3'-5' exonuclease PolB-like" evidence="1">
    <location>
        <begin position="64"/>
        <end position="228"/>
    </location>
</feature>
<dbReference type="CDD" id="cd05782">
    <property type="entry name" value="DNA_polB_like1_exo"/>
    <property type="match status" value="1"/>
</dbReference>
<dbReference type="RefSeq" id="WP_073121457.1">
    <property type="nucleotide sequence ID" value="NZ_FRAA01000002.1"/>
</dbReference>
<accession>A0A1M6NWX8</accession>
<proteinExistence type="predicted"/>
<dbReference type="AlphaFoldDB" id="A0A1M6NWX8"/>
<name>A0A1M6NWX8_REIAG</name>
<dbReference type="SUPFAM" id="SSF53098">
    <property type="entry name" value="Ribonuclease H-like"/>
    <property type="match status" value="1"/>
</dbReference>
<dbReference type="Pfam" id="PF10108">
    <property type="entry name" value="DNA_pol_B_exo2"/>
    <property type="match status" value="1"/>
</dbReference>
<dbReference type="Proteomes" id="UP000184474">
    <property type="component" value="Unassembled WGS sequence"/>
</dbReference>
<dbReference type="GO" id="GO:0003676">
    <property type="term" value="F:nucleic acid binding"/>
    <property type="evidence" value="ECO:0007669"/>
    <property type="project" value="InterPro"/>
</dbReference>
<evidence type="ECO:0000259" key="1">
    <source>
        <dbReference type="Pfam" id="PF10108"/>
    </source>
</evidence>